<organism evidence="2">
    <name type="scientific">Paenibacillus ihbetae</name>
    <dbReference type="NCBI Taxonomy" id="1870820"/>
    <lineage>
        <taxon>Bacteria</taxon>
        <taxon>Bacillati</taxon>
        <taxon>Bacillota</taxon>
        <taxon>Bacilli</taxon>
        <taxon>Bacillales</taxon>
        <taxon>Paenibacillaceae</taxon>
        <taxon>Paenibacillus</taxon>
    </lineage>
</organism>
<proteinExistence type="predicted"/>
<name>A0A1B2E821_9BACL</name>
<feature type="compositionally biased region" description="Polar residues" evidence="1">
    <location>
        <begin position="25"/>
        <end position="35"/>
    </location>
</feature>
<dbReference type="GeneID" id="48312137"/>
<dbReference type="KEGG" id="pib:BBD41_27930"/>
<gene>
    <name evidence="2" type="ORF">BBD41_27930</name>
</gene>
<reference evidence="2" key="1">
    <citation type="submission" date="2016-08" db="EMBL/GenBank/DDBJ databases">
        <title>Complete Genome Seqeunce of Paenibacillus sp. nov. IHBB 9852 from high altitute lake of Indian trans-Himalayas.</title>
        <authorList>
            <person name="Kiran S."/>
            <person name="Swarnkar M.K."/>
            <person name="Rana A."/>
            <person name="Tewari R."/>
            <person name="Gulati A."/>
        </authorList>
    </citation>
    <scope>NUCLEOTIDE SEQUENCE [LARGE SCALE GENOMIC DNA]</scope>
    <source>
        <strain evidence="2">IHBB 9852</strain>
    </source>
</reference>
<feature type="compositionally biased region" description="Polar residues" evidence="1">
    <location>
        <begin position="58"/>
        <end position="67"/>
    </location>
</feature>
<evidence type="ECO:0008006" key="3">
    <source>
        <dbReference type="Google" id="ProtNLM"/>
    </source>
</evidence>
<evidence type="ECO:0000313" key="2">
    <source>
        <dbReference type="EMBL" id="ANY76099.1"/>
    </source>
</evidence>
<accession>A0A1B2E821</accession>
<dbReference type="RefSeq" id="WP_099480020.1">
    <property type="nucleotide sequence ID" value="NZ_CP016809.1"/>
</dbReference>
<evidence type="ECO:0000256" key="1">
    <source>
        <dbReference type="SAM" id="MobiDB-lite"/>
    </source>
</evidence>
<feature type="region of interest" description="Disordered" evidence="1">
    <location>
        <begin position="25"/>
        <end position="69"/>
    </location>
</feature>
<dbReference type="EMBL" id="CP016809">
    <property type="protein sequence ID" value="ANY76099.1"/>
    <property type="molecule type" value="Genomic_DNA"/>
</dbReference>
<dbReference type="AlphaFoldDB" id="A0A1B2E821"/>
<sequence length="176" mass="19866">MKHFVKNGGKIAIILSLAFSAGCSNSTGEANQRNHPSVPEEASAQDAGETVDLKPQTESEGQESNRTGELYGSNMMYAVKIYLEHTEVPQESRDMLAESIALGYDWYREQDISKFEALAHHIKKDNREEVMEIYEQLISIYPLPNKIIKGASFNKSKEIHVIPLRRQLLEEATLQD</sequence>
<protein>
    <recommendedName>
        <fullName evidence="3">Lipoprotein</fullName>
    </recommendedName>
</protein>
<dbReference type="PROSITE" id="PS51257">
    <property type="entry name" value="PROKAR_LIPOPROTEIN"/>
    <property type="match status" value="1"/>
</dbReference>